<protein>
    <recommendedName>
        <fullName evidence="4">Glycosyltransferase 2-like domain-containing protein</fullName>
    </recommendedName>
</protein>
<dbReference type="AlphaFoldDB" id="A0A518E4Q5"/>
<name>A0A518E4Q5_9BACT</name>
<dbReference type="SUPFAM" id="SSF53448">
    <property type="entry name" value="Nucleotide-diphospho-sugar transferases"/>
    <property type="match status" value="1"/>
</dbReference>
<dbReference type="Pfam" id="PF00535">
    <property type="entry name" value="Glycos_transf_2"/>
    <property type="match status" value="1"/>
</dbReference>
<evidence type="ECO:0000313" key="6">
    <source>
        <dbReference type="Proteomes" id="UP000317648"/>
    </source>
</evidence>
<evidence type="ECO:0000259" key="4">
    <source>
        <dbReference type="Pfam" id="PF00535"/>
    </source>
</evidence>
<dbReference type="PANTHER" id="PTHR43179">
    <property type="entry name" value="RHAMNOSYLTRANSFERASE WBBL"/>
    <property type="match status" value="1"/>
</dbReference>
<evidence type="ECO:0000256" key="1">
    <source>
        <dbReference type="ARBA" id="ARBA00006739"/>
    </source>
</evidence>
<comment type="similarity">
    <text evidence="1">Belongs to the glycosyltransferase 2 family.</text>
</comment>
<reference evidence="5 6" key="1">
    <citation type="submission" date="2019-02" db="EMBL/GenBank/DDBJ databases">
        <title>Deep-cultivation of Planctomycetes and their phenomic and genomic characterization uncovers novel biology.</title>
        <authorList>
            <person name="Wiegand S."/>
            <person name="Jogler M."/>
            <person name="Boedeker C."/>
            <person name="Pinto D."/>
            <person name="Vollmers J."/>
            <person name="Rivas-Marin E."/>
            <person name="Kohn T."/>
            <person name="Peeters S.H."/>
            <person name="Heuer A."/>
            <person name="Rast P."/>
            <person name="Oberbeckmann S."/>
            <person name="Bunk B."/>
            <person name="Jeske O."/>
            <person name="Meyerdierks A."/>
            <person name="Storesund J.E."/>
            <person name="Kallscheuer N."/>
            <person name="Luecker S."/>
            <person name="Lage O.M."/>
            <person name="Pohl T."/>
            <person name="Merkel B.J."/>
            <person name="Hornburger P."/>
            <person name="Mueller R.-W."/>
            <person name="Bruemmer F."/>
            <person name="Labrenz M."/>
            <person name="Spormann A.M."/>
            <person name="Op den Camp H."/>
            <person name="Overmann J."/>
            <person name="Amann R."/>
            <person name="Jetten M.S.M."/>
            <person name="Mascher T."/>
            <person name="Medema M.H."/>
            <person name="Devos D.P."/>
            <person name="Kaster A.-K."/>
            <person name="Ovreas L."/>
            <person name="Rohde M."/>
            <person name="Galperin M.Y."/>
            <person name="Jogler C."/>
        </authorList>
    </citation>
    <scope>NUCLEOTIDE SEQUENCE [LARGE SCALE GENOMIC DNA]</scope>
    <source>
        <strain evidence="5 6">Pla85_3_4</strain>
    </source>
</reference>
<dbReference type="InterPro" id="IPR001173">
    <property type="entry name" value="Glyco_trans_2-like"/>
</dbReference>
<dbReference type="CDD" id="cd00761">
    <property type="entry name" value="Glyco_tranf_GTA_type"/>
    <property type="match status" value="1"/>
</dbReference>
<accession>A0A518E4Q5</accession>
<evidence type="ECO:0000256" key="2">
    <source>
        <dbReference type="ARBA" id="ARBA00022676"/>
    </source>
</evidence>
<feature type="domain" description="Glycosyltransferase 2-like" evidence="4">
    <location>
        <begin position="5"/>
        <end position="111"/>
    </location>
</feature>
<dbReference type="InterPro" id="IPR029044">
    <property type="entry name" value="Nucleotide-diphossugar_trans"/>
</dbReference>
<dbReference type="Proteomes" id="UP000317648">
    <property type="component" value="Chromosome"/>
</dbReference>
<proteinExistence type="inferred from homology"/>
<dbReference type="GO" id="GO:0016757">
    <property type="term" value="F:glycosyltransferase activity"/>
    <property type="evidence" value="ECO:0007669"/>
    <property type="project" value="UniProtKB-KW"/>
</dbReference>
<dbReference type="Gene3D" id="3.90.550.10">
    <property type="entry name" value="Spore Coat Polysaccharide Biosynthesis Protein SpsA, Chain A"/>
    <property type="match status" value="1"/>
</dbReference>
<keyword evidence="2" id="KW-0328">Glycosyltransferase</keyword>
<dbReference type="PANTHER" id="PTHR43179:SF12">
    <property type="entry name" value="GALACTOFURANOSYLTRANSFERASE GLFT2"/>
    <property type="match status" value="1"/>
</dbReference>
<keyword evidence="6" id="KW-1185">Reference proteome</keyword>
<sequence length="310" mass="33269">MTQLSIIIPAWGSAEALETTLSSVLRHRPPACEVLVIHQGSYDDPYDVCDEVLFVESPGATEVDLLNVGLEIAEAPIVHFLGCGVEVSAGWTDAAMNHFDDDQVGSVATVVLSAKGNRIASAGVALHARGRQPLAQGAAVGARGVGSVTPVGPSMEAGFYRRDCLNWLEGFDEEVGRDLVDIDLALGLQQLGYPCVLETACPVLGAIDSPKPVNAFDEGLGLERLRLRHAPPQGWMQRLSHAFLMASEFCGALPRGKAFSKLRGRWAAARDRSLASDYQERLDEAQAAATSAHLHAFPASTFEWDLRRVA</sequence>
<evidence type="ECO:0000256" key="3">
    <source>
        <dbReference type="ARBA" id="ARBA00022679"/>
    </source>
</evidence>
<organism evidence="5 6">
    <name type="scientific">Lignipirellula cremea</name>
    <dbReference type="NCBI Taxonomy" id="2528010"/>
    <lineage>
        <taxon>Bacteria</taxon>
        <taxon>Pseudomonadati</taxon>
        <taxon>Planctomycetota</taxon>
        <taxon>Planctomycetia</taxon>
        <taxon>Pirellulales</taxon>
        <taxon>Pirellulaceae</taxon>
        <taxon>Lignipirellula</taxon>
    </lineage>
</organism>
<dbReference type="KEGG" id="lcre:Pla8534_69910"/>
<gene>
    <name evidence="5" type="ORF">Pla8534_69910</name>
</gene>
<keyword evidence="3" id="KW-0808">Transferase</keyword>
<evidence type="ECO:0000313" key="5">
    <source>
        <dbReference type="EMBL" id="QDU99080.1"/>
    </source>
</evidence>
<dbReference type="RefSeq" id="WP_197442823.1">
    <property type="nucleotide sequence ID" value="NZ_CP036433.1"/>
</dbReference>
<dbReference type="EMBL" id="CP036433">
    <property type="protein sequence ID" value="QDU99080.1"/>
    <property type="molecule type" value="Genomic_DNA"/>
</dbReference>